<sequence length="53" mass="6083">MRSLKKCLSIAFITLGLLLPFWGDNVQEQVKSTKFIDTLELIVQAIKIFVEED</sequence>
<dbReference type="Proteomes" id="UP000636187">
    <property type="component" value="Unassembled WGS sequence"/>
</dbReference>
<name>A0ABR8HU68_9CHRO</name>
<accession>A0ABR8HU68</accession>
<proteinExistence type="predicted"/>
<keyword evidence="2" id="KW-1185">Reference proteome</keyword>
<organism evidence="1 2">
    <name type="scientific">Microcystis flos-aquae FACHB-1344</name>
    <dbReference type="NCBI Taxonomy" id="2692899"/>
    <lineage>
        <taxon>Bacteria</taxon>
        <taxon>Bacillati</taxon>
        <taxon>Cyanobacteriota</taxon>
        <taxon>Cyanophyceae</taxon>
        <taxon>Oscillatoriophycideae</taxon>
        <taxon>Chroococcales</taxon>
        <taxon>Microcystaceae</taxon>
        <taxon>Microcystis</taxon>
    </lineage>
</organism>
<comment type="caution">
    <text evidence="1">The sequence shown here is derived from an EMBL/GenBank/DDBJ whole genome shotgun (WGS) entry which is preliminary data.</text>
</comment>
<evidence type="ECO:0000313" key="1">
    <source>
        <dbReference type="EMBL" id="MBD2622393.1"/>
    </source>
</evidence>
<reference evidence="1 2" key="1">
    <citation type="journal article" date="2020" name="ISME J.">
        <title>Comparative genomics reveals insights into cyanobacterial evolution and habitat adaptation.</title>
        <authorList>
            <person name="Chen M.Y."/>
            <person name="Teng W.K."/>
            <person name="Zhao L."/>
            <person name="Hu C.X."/>
            <person name="Zhou Y.K."/>
            <person name="Han B.P."/>
            <person name="Song L.R."/>
            <person name="Shu W.S."/>
        </authorList>
    </citation>
    <scope>NUCLEOTIDE SEQUENCE [LARGE SCALE GENOMIC DNA]</scope>
    <source>
        <strain evidence="1 2">FACHB-1344</strain>
    </source>
</reference>
<gene>
    <name evidence="1" type="ORF">H6G48_12185</name>
</gene>
<evidence type="ECO:0000313" key="2">
    <source>
        <dbReference type="Proteomes" id="UP000636187"/>
    </source>
</evidence>
<protein>
    <submittedName>
        <fullName evidence="1">Uncharacterized protein</fullName>
    </submittedName>
</protein>
<dbReference type="EMBL" id="JACJSW010000138">
    <property type="protein sequence ID" value="MBD2622393.1"/>
    <property type="molecule type" value="Genomic_DNA"/>
</dbReference>